<dbReference type="AlphaFoldDB" id="A0AAN9EPB7"/>
<comment type="function">
    <text evidence="12">Magnesium transporter that may mediate the influx of magnesium.</text>
</comment>
<evidence type="ECO:0000256" key="1">
    <source>
        <dbReference type="ARBA" id="ARBA00004508"/>
    </source>
</evidence>
<feature type="transmembrane region" description="Helical" evidence="12">
    <location>
        <begin position="435"/>
        <end position="459"/>
    </location>
</feature>
<dbReference type="CDD" id="cd12823">
    <property type="entry name" value="Mrs2_Mfm1p-like"/>
    <property type="match status" value="1"/>
</dbReference>
<keyword evidence="9 12" id="KW-1133">Transmembrane helix</keyword>
<gene>
    <name evidence="14" type="ORF">RIF29_27578</name>
</gene>
<sequence>MASTYPLLLHFPSHSSSSSSSLSFSDPAAELSLLRSPPTLATPTVLRRSNISVPFPSTNKLPSPAVKCFARSTEEKQWSTGTGTSLSDSDEPASDDVNDPQPPTPASVPSNGRLESPRISSSSSDSISLGIREPVYEVVEVKADGTVSTRKINRRQLLKSSGLRPRDVRSVDPSLFLTNSMPSLLVREYAILLNLGSLRAIAMKDCVLIFDYNRKGGKAFLESLLPRLNPKNNNGGPSMPFELEVVEAALLSRIQRLERRLMDLEPCVQALIEAVPNRLTGDILEQLRISKQTLVELGSRAGALRQMLIDLLEDPHEIRRICIMGRNCTLKKGNDDVECSVPLEKQIAEEEEEEIEMLLENYLQRCESCHGQAERLLDSAREMEDSISVSLSSRRLEVSRFELLLQVGTFCVAVGALVAGIFGMNLKSYLEEHVFAFYLTTGGIIVGAVIAFFLMYTYLKARKIF</sequence>
<accession>A0AAN9EPB7</accession>
<dbReference type="EMBL" id="JAYWIO010000005">
    <property type="protein sequence ID" value="KAK7261269.1"/>
    <property type="molecule type" value="Genomic_DNA"/>
</dbReference>
<evidence type="ECO:0000256" key="3">
    <source>
        <dbReference type="ARBA" id="ARBA00022448"/>
    </source>
</evidence>
<dbReference type="PANTHER" id="PTHR13890:SF0">
    <property type="entry name" value="MAGNESIUM TRANSPORTER MRS2 HOMOLOG, MITOCHONDRIAL"/>
    <property type="match status" value="1"/>
</dbReference>
<comment type="caution">
    <text evidence="14">The sequence shown here is derived from an EMBL/GenBank/DDBJ whole genome shotgun (WGS) entry which is preliminary data.</text>
</comment>
<dbReference type="InterPro" id="IPR039204">
    <property type="entry name" value="MRS2-like"/>
</dbReference>
<feature type="compositionally biased region" description="Acidic residues" evidence="13">
    <location>
        <begin position="88"/>
        <end position="98"/>
    </location>
</feature>
<evidence type="ECO:0000256" key="2">
    <source>
        <dbReference type="ARBA" id="ARBA00007535"/>
    </source>
</evidence>
<keyword evidence="15" id="KW-1185">Reference proteome</keyword>
<dbReference type="GO" id="GO:0015095">
    <property type="term" value="F:magnesium ion transmembrane transporter activity"/>
    <property type="evidence" value="ECO:0007669"/>
    <property type="project" value="TreeGrafter"/>
</dbReference>
<dbReference type="Gene3D" id="1.20.58.340">
    <property type="entry name" value="Magnesium transport protein CorA, transmembrane region"/>
    <property type="match status" value="1"/>
</dbReference>
<dbReference type="Proteomes" id="UP001372338">
    <property type="component" value="Unassembled WGS sequence"/>
</dbReference>
<comment type="subcellular location">
    <subcellularLocation>
        <location evidence="12">Membrane</location>
        <topology evidence="12">Multi-pass membrane protein</topology>
    </subcellularLocation>
    <subcellularLocation>
        <location evidence="1">Plastid</location>
        <location evidence="1">Chloroplast membrane</location>
        <topology evidence="1">Multi-pass membrane protein</topology>
    </subcellularLocation>
</comment>
<dbReference type="FunFam" id="2.40.128.330:FF:000004">
    <property type="entry name" value="Magnesium transporter MRS2-11, chloroplastic"/>
    <property type="match status" value="1"/>
</dbReference>
<keyword evidence="8" id="KW-0809">Transit peptide</keyword>
<keyword evidence="10 12" id="KW-0406">Ion transport</keyword>
<evidence type="ECO:0000313" key="15">
    <source>
        <dbReference type="Proteomes" id="UP001372338"/>
    </source>
</evidence>
<evidence type="ECO:0000256" key="6">
    <source>
        <dbReference type="ARBA" id="ARBA00022692"/>
    </source>
</evidence>
<proteinExistence type="inferred from homology"/>
<comment type="similarity">
    <text evidence="2 12">Belongs to the CorA metal ion transporter (MIT) (TC 1.A.35.5) family.</text>
</comment>
<evidence type="ECO:0000256" key="8">
    <source>
        <dbReference type="ARBA" id="ARBA00022946"/>
    </source>
</evidence>
<keyword evidence="11 12" id="KW-0472">Membrane</keyword>
<evidence type="ECO:0000256" key="9">
    <source>
        <dbReference type="ARBA" id="ARBA00022989"/>
    </source>
</evidence>
<evidence type="ECO:0000256" key="4">
    <source>
        <dbReference type="ARBA" id="ARBA00022528"/>
    </source>
</evidence>
<evidence type="ECO:0000256" key="7">
    <source>
        <dbReference type="ARBA" id="ARBA00022842"/>
    </source>
</evidence>
<dbReference type="FunFam" id="1.20.58.340:FF:000013">
    <property type="entry name" value="Magnesium transporter MRS2-11, chloroplastic"/>
    <property type="match status" value="1"/>
</dbReference>
<keyword evidence="3 12" id="KW-0813">Transport</keyword>
<reference evidence="14 15" key="1">
    <citation type="submission" date="2024-01" db="EMBL/GenBank/DDBJ databases">
        <title>The genomes of 5 underutilized Papilionoideae crops provide insights into root nodulation and disease resistanc.</title>
        <authorList>
            <person name="Yuan L."/>
        </authorList>
    </citation>
    <scope>NUCLEOTIDE SEQUENCE [LARGE SCALE GENOMIC DNA]</scope>
    <source>
        <strain evidence="14">ZHUSHIDOU_FW_LH</strain>
        <tissue evidence="14">Leaf</tissue>
    </source>
</reference>
<feature type="region of interest" description="Disordered" evidence="13">
    <location>
        <begin position="72"/>
        <end position="126"/>
    </location>
</feature>
<dbReference type="Pfam" id="PF22099">
    <property type="entry name" value="MRS2-like"/>
    <property type="match status" value="1"/>
</dbReference>
<evidence type="ECO:0000313" key="14">
    <source>
        <dbReference type="EMBL" id="KAK7261269.1"/>
    </source>
</evidence>
<keyword evidence="5" id="KW-0934">Plastid</keyword>
<dbReference type="PANTHER" id="PTHR13890">
    <property type="entry name" value="RNA SPLICING PROTEIN MRS2, MITOCHONDRIAL"/>
    <property type="match status" value="1"/>
</dbReference>
<name>A0AAN9EPB7_CROPI</name>
<evidence type="ECO:0000256" key="11">
    <source>
        <dbReference type="ARBA" id="ARBA00023136"/>
    </source>
</evidence>
<dbReference type="GO" id="GO:0031969">
    <property type="term" value="C:chloroplast membrane"/>
    <property type="evidence" value="ECO:0007669"/>
    <property type="project" value="UniProtKB-SubCell"/>
</dbReference>
<evidence type="ECO:0000256" key="10">
    <source>
        <dbReference type="ARBA" id="ARBA00023065"/>
    </source>
</evidence>
<organism evidence="14 15">
    <name type="scientific">Crotalaria pallida</name>
    <name type="common">Smooth rattlebox</name>
    <name type="synonym">Crotalaria striata</name>
    <dbReference type="NCBI Taxonomy" id="3830"/>
    <lineage>
        <taxon>Eukaryota</taxon>
        <taxon>Viridiplantae</taxon>
        <taxon>Streptophyta</taxon>
        <taxon>Embryophyta</taxon>
        <taxon>Tracheophyta</taxon>
        <taxon>Spermatophyta</taxon>
        <taxon>Magnoliopsida</taxon>
        <taxon>eudicotyledons</taxon>
        <taxon>Gunneridae</taxon>
        <taxon>Pentapetalae</taxon>
        <taxon>rosids</taxon>
        <taxon>fabids</taxon>
        <taxon>Fabales</taxon>
        <taxon>Fabaceae</taxon>
        <taxon>Papilionoideae</taxon>
        <taxon>50 kb inversion clade</taxon>
        <taxon>genistoids sensu lato</taxon>
        <taxon>core genistoids</taxon>
        <taxon>Crotalarieae</taxon>
        <taxon>Crotalaria</taxon>
    </lineage>
</organism>
<keyword evidence="7 12" id="KW-0460">Magnesium</keyword>
<dbReference type="Gene3D" id="2.40.128.330">
    <property type="match status" value="1"/>
</dbReference>
<evidence type="ECO:0000256" key="13">
    <source>
        <dbReference type="SAM" id="MobiDB-lite"/>
    </source>
</evidence>
<feature type="transmembrane region" description="Helical" evidence="12">
    <location>
        <begin position="403"/>
        <end position="423"/>
    </location>
</feature>
<evidence type="ECO:0000256" key="12">
    <source>
        <dbReference type="RuleBase" id="RU366041"/>
    </source>
</evidence>
<protein>
    <recommendedName>
        <fullName evidence="12">Magnesium transporter</fullName>
    </recommendedName>
</protein>
<evidence type="ECO:0000256" key="5">
    <source>
        <dbReference type="ARBA" id="ARBA00022640"/>
    </source>
</evidence>
<keyword evidence="6 12" id="KW-0812">Transmembrane</keyword>
<keyword evidence="4" id="KW-0150">Chloroplast</keyword>